<organism evidence="9">
    <name type="scientific">Trepomonas sp. PC1</name>
    <dbReference type="NCBI Taxonomy" id="1076344"/>
    <lineage>
        <taxon>Eukaryota</taxon>
        <taxon>Metamonada</taxon>
        <taxon>Diplomonadida</taxon>
        <taxon>Hexamitidae</taxon>
        <taxon>Hexamitinae</taxon>
        <taxon>Trepomonas</taxon>
    </lineage>
</organism>
<evidence type="ECO:0000256" key="4">
    <source>
        <dbReference type="ARBA" id="ARBA00022723"/>
    </source>
</evidence>
<evidence type="ECO:0000256" key="3">
    <source>
        <dbReference type="ARBA" id="ARBA00009595"/>
    </source>
</evidence>
<dbReference type="GO" id="GO:0046872">
    <property type="term" value="F:metal ion binding"/>
    <property type="evidence" value="ECO:0007669"/>
    <property type="project" value="UniProtKB-KW"/>
</dbReference>
<dbReference type="GO" id="GO:0005777">
    <property type="term" value="C:peroxisome"/>
    <property type="evidence" value="ECO:0007669"/>
    <property type="project" value="TreeGrafter"/>
</dbReference>
<keyword evidence="5" id="KW-0378">Hydrolase</keyword>
<evidence type="ECO:0000256" key="6">
    <source>
        <dbReference type="ARBA" id="ARBA00022842"/>
    </source>
</evidence>
<evidence type="ECO:0000256" key="5">
    <source>
        <dbReference type="ARBA" id="ARBA00022801"/>
    </source>
</evidence>
<dbReference type="Pfam" id="PF00293">
    <property type="entry name" value="NUDIX"/>
    <property type="match status" value="1"/>
</dbReference>
<dbReference type="InterPro" id="IPR000086">
    <property type="entry name" value="NUDIX_hydrolase_dom"/>
</dbReference>
<dbReference type="InterPro" id="IPR050241">
    <property type="entry name" value="NAD-cap_RNA_hydrolase_NudC"/>
</dbReference>
<evidence type="ECO:0000256" key="1">
    <source>
        <dbReference type="ARBA" id="ARBA00001946"/>
    </source>
</evidence>
<evidence type="ECO:0000259" key="8">
    <source>
        <dbReference type="PROSITE" id="PS51462"/>
    </source>
</evidence>
<dbReference type="SUPFAM" id="SSF55811">
    <property type="entry name" value="Nudix"/>
    <property type="match status" value="1"/>
</dbReference>
<dbReference type="AlphaFoldDB" id="A0A146KI44"/>
<keyword evidence="4" id="KW-0479">Metal-binding</keyword>
<proteinExistence type="inferred from homology"/>
<gene>
    <name evidence="9" type="ORF">TPC1_10392</name>
</gene>
<dbReference type="PANTHER" id="PTHR42904">
    <property type="entry name" value="NUDIX HYDROLASE, NUDC SUBFAMILY"/>
    <property type="match status" value="1"/>
</dbReference>
<dbReference type="PROSITE" id="PS51462">
    <property type="entry name" value="NUDIX"/>
    <property type="match status" value="1"/>
</dbReference>
<feature type="non-terminal residue" evidence="9">
    <location>
        <position position="1"/>
    </location>
</feature>
<protein>
    <submittedName>
        <fullName evidence="9">NADH pyrophosphatase</fullName>
    </submittedName>
</protein>
<accession>A0A146KI44</accession>
<comment type="cofactor">
    <cofactor evidence="1">
        <name>Mg(2+)</name>
        <dbReference type="ChEBI" id="CHEBI:18420"/>
    </cofactor>
</comment>
<evidence type="ECO:0000313" key="9">
    <source>
        <dbReference type="EMBL" id="JAP96313.1"/>
    </source>
</evidence>
<keyword evidence="6" id="KW-0460">Magnesium</keyword>
<dbReference type="GO" id="GO:0005829">
    <property type="term" value="C:cytosol"/>
    <property type="evidence" value="ECO:0007669"/>
    <property type="project" value="TreeGrafter"/>
</dbReference>
<dbReference type="Gene3D" id="3.90.79.10">
    <property type="entry name" value="Nucleoside Triphosphate Pyrophosphohydrolase"/>
    <property type="match status" value="1"/>
</dbReference>
<reference evidence="9" key="1">
    <citation type="submission" date="2015-07" db="EMBL/GenBank/DDBJ databases">
        <title>Adaptation to a free-living lifestyle via gene acquisitions in the diplomonad Trepomonas sp. PC1.</title>
        <authorList>
            <person name="Xu F."/>
            <person name="Jerlstrom-Hultqvist J."/>
            <person name="Kolisko M."/>
            <person name="Simpson A.G.B."/>
            <person name="Roger A.J."/>
            <person name="Svard S.G."/>
            <person name="Andersson J.O."/>
        </authorList>
    </citation>
    <scope>NUCLEOTIDE SEQUENCE</scope>
    <source>
        <strain evidence="9">PC1</strain>
    </source>
</reference>
<dbReference type="GO" id="GO:0019677">
    <property type="term" value="P:NAD+ catabolic process"/>
    <property type="evidence" value="ECO:0007669"/>
    <property type="project" value="TreeGrafter"/>
</dbReference>
<dbReference type="Gene3D" id="3.90.79.20">
    <property type="match status" value="1"/>
</dbReference>
<evidence type="ECO:0000256" key="7">
    <source>
        <dbReference type="ARBA" id="ARBA00023679"/>
    </source>
</evidence>
<dbReference type="PANTHER" id="PTHR42904:SF6">
    <property type="entry name" value="NAD-CAPPED RNA HYDROLASE NUDT12"/>
    <property type="match status" value="1"/>
</dbReference>
<comment type="catalytic activity">
    <reaction evidence="7">
        <text>a 5'-end NAD(+)-phospho-ribonucleoside in mRNA + H2O = a 5'-end phospho-adenosine-phospho-ribonucleoside in mRNA + beta-nicotinamide D-ribonucleotide + 2 H(+)</text>
        <dbReference type="Rhea" id="RHEA:60876"/>
        <dbReference type="Rhea" id="RHEA-COMP:15698"/>
        <dbReference type="Rhea" id="RHEA-COMP:15719"/>
        <dbReference type="ChEBI" id="CHEBI:14649"/>
        <dbReference type="ChEBI" id="CHEBI:15377"/>
        <dbReference type="ChEBI" id="CHEBI:15378"/>
        <dbReference type="ChEBI" id="CHEBI:144029"/>
        <dbReference type="ChEBI" id="CHEBI:144051"/>
    </reaction>
    <physiologicalReaction direction="left-to-right" evidence="7">
        <dbReference type="Rhea" id="RHEA:60877"/>
    </physiologicalReaction>
</comment>
<sequence length="300" mass="35591">LTYCHSGFSRIDEFPTKEQLTNIFNSYITKYIVIQDEKLDILFKNDLYFHSIKTMRELEIDPHKYYEDDRAALLGYFGDAPIVLIKTQLHLSEFTNFYNAKFNDHDTQSQPIGLAYVISRFHWAFKYCSRCQEKLTFQSTTKTYLICNKCNQEYYPQIQPAIIVMVTFEDLLLVCYRRNNIYTHVSGFLEPVETAEQACYREMNEEICLEKSQVLSLTQQNLTQPWCGRYQSLMIPFHCILKEKLEFKETKEIKDAKWITKEEYLMAAERESSGEQKEWVIPSKKAVARKLMDDFFSDQK</sequence>
<name>A0A146KI44_9EUKA</name>
<dbReference type="EMBL" id="GDID01000293">
    <property type="protein sequence ID" value="JAP96313.1"/>
    <property type="molecule type" value="Transcribed_RNA"/>
</dbReference>
<comment type="cofactor">
    <cofactor evidence="2">
        <name>Zn(2+)</name>
        <dbReference type="ChEBI" id="CHEBI:29105"/>
    </cofactor>
</comment>
<dbReference type="GO" id="GO:0006742">
    <property type="term" value="P:NADP+ catabolic process"/>
    <property type="evidence" value="ECO:0007669"/>
    <property type="project" value="TreeGrafter"/>
</dbReference>
<feature type="domain" description="Nudix hydrolase" evidence="8">
    <location>
        <begin position="156"/>
        <end position="282"/>
    </location>
</feature>
<comment type="similarity">
    <text evidence="3">Belongs to the Nudix hydrolase family. NudC subfamily.</text>
</comment>
<dbReference type="GO" id="GO:0035529">
    <property type="term" value="F:NADH pyrophosphatase activity"/>
    <property type="evidence" value="ECO:0007669"/>
    <property type="project" value="TreeGrafter"/>
</dbReference>
<evidence type="ECO:0000256" key="2">
    <source>
        <dbReference type="ARBA" id="ARBA00001947"/>
    </source>
</evidence>
<dbReference type="InterPro" id="IPR015797">
    <property type="entry name" value="NUDIX_hydrolase-like_dom_sf"/>
</dbReference>